<feature type="domain" description="BPL/LPL catalytic" evidence="1">
    <location>
        <begin position="33"/>
        <end position="216"/>
    </location>
</feature>
<comment type="caution">
    <text evidence="2">The sequence shown here is derived from an EMBL/GenBank/DDBJ whole genome shotgun (WGS) entry which is preliminary data.</text>
</comment>
<reference evidence="2 3" key="1">
    <citation type="submission" date="2024-01" db="EMBL/GenBank/DDBJ databases">
        <title>Genomic insights into the taxonomy and metabolism of the cyanobacterium Pannus brasiliensis CCIBt3594.</title>
        <authorList>
            <person name="Machado M."/>
            <person name="Botero N.B."/>
            <person name="Andreote A.P.D."/>
            <person name="Feitosa A.M.T."/>
            <person name="Popin R."/>
            <person name="Sivonen K."/>
            <person name="Fiore M.F."/>
        </authorList>
    </citation>
    <scope>NUCLEOTIDE SEQUENCE [LARGE SCALE GENOMIC DNA]</scope>
    <source>
        <strain evidence="2 3">CCIBt3594</strain>
    </source>
</reference>
<dbReference type="InterPro" id="IPR045864">
    <property type="entry name" value="aa-tRNA-synth_II/BPL/LPL"/>
</dbReference>
<accession>A0AAW9QKK9</accession>
<evidence type="ECO:0000313" key="3">
    <source>
        <dbReference type="Proteomes" id="UP001328733"/>
    </source>
</evidence>
<dbReference type="InterPro" id="IPR004143">
    <property type="entry name" value="BPL_LPL_catalytic"/>
</dbReference>
<dbReference type="GO" id="GO:0016874">
    <property type="term" value="F:ligase activity"/>
    <property type="evidence" value="ECO:0007669"/>
    <property type="project" value="UniProtKB-KW"/>
</dbReference>
<dbReference type="EMBL" id="JBAFSM010000001">
    <property type="protein sequence ID" value="MEG3435655.1"/>
    <property type="molecule type" value="Genomic_DNA"/>
</dbReference>
<proteinExistence type="predicted"/>
<dbReference type="CDD" id="cd16443">
    <property type="entry name" value="LplA"/>
    <property type="match status" value="1"/>
</dbReference>
<dbReference type="AlphaFoldDB" id="A0AAW9QKK9"/>
<dbReference type="Proteomes" id="UP001328733">
    <property type="component" value="Unassembled WGS sequence"/>
</dbReference>
<evidence type="ECO:0000313" key="2">
    <source>
        <dbReference type="EMBL" id="MEG3435655.1"/>
    </source>
</evidence>
<dbReference type="PROSITE" id="PS51733">
    <property type="entry name" value="BPL_LPL_CATALYTIC"/>
    <property type="match status" value="1"/>
</dbReference>
<keyword evidence="3" id="KW-1185">Reference proteome</keyword>
<dbReference type="SUPFAM" id="SSF55681">
    <property type="entry name" value="Class II aaRS and biotin synthetases"/>
    <property type="match status" value="1"/>
</dbReference>
<evidence type="ECO:0000259" key="1">
    <source>
        <dbReference type="PROSITE" id="PS51733"/>
    </source>
</evidence>
<protein>
    <submittedName>
        <fullName evidence="2">Biotin/lipoate A/B protein ligase family protein</fullName>
    </submittedName>
</protein>
<organism evidence="2 3">
    <name type="scientific">Pannus brasiliensis CCIBt3594</name>
    <dbReference type="NCBI Taxonomy" id="1427578"/>
    <lineage>
        <taxon>Bacteria</taxon>
        <taxon>Bacillati</taxon>
        <taxon>Cyanobacteriota</taxon>
        <taxon>Cyanophyceae</taxon>
        <taxon>Oscillatoriophycideae</taxon>
        <taxon>Chroococcales</taxon>
        <taxon>Microcystaceae</taxon>
        <taxon>Pannus</taxon>
    </lineage>
</organism>
<gene>
    <name evidence="2" type="ORF">V0288_00860</name>
</gene>
<dbReference type="PANTHER" id="PTHR43679">
    <property type="entry name" value="OCTANOYLTRANSFERASE LIPM-RELATED"/>
    <property type="match status" value="1"/>
</dbReference>
<dbReference type="InterPro" id="IPR050664">
    <property type="entry name" value="Octanoyltrans_LipM/LipL"/>
</dbReference>
<dbReference type="Pfam" id="PF21948">
    <property type="entry name" value="LplA-B_cat"/>
    <property type="match status" value="1"/>
</dbReference>
<sequence length="244" mass="26666">MEPNLWRYIPPLVASGNVQMAIDTWLLEQHHRHGHPPALRFYRWSSPTISLGYHQRRYPDFWNDLSIDIVRRPTGGRAVLHDGDLTYAVVTSGLSGNISQVYGRICQFLIEGWRSLGVELHYGEAGRGYIHSANCFGTATAADLVDGDGNKFIGSAQLKRENFVLQHGSMLLGGDRTLFEKVFGTPAPASVVAGFSIATAIETLKTSAANCFACQLVPSPLSPAEWREIDAIAGRLASRARGSG</sequence>
<dbReference type="Gene3D" id="3.30.930.10">
    <property type="entry name" value="Bira Bifunctional Protein, Domain 2"/>
    <property type="match status" value="1"/>
</dbReference>
<keyword evidence="2" id="KW-0436">Ligase</keyword>
<dbReference type="PANTHER" id="PTHR43679:SF2">
    <property type="entry name" value="OCTANOYL-[GCVH]:PROTEIN N-OCTANOYLTRANSFERASE"/>
    <property type="match status" value="1"/>
</dbReference>
<name>A0AAW9QKK9_9CHRO</name>